<feature type="region of interest" description="Disordered" evidence="1">
    <location>
        <begin position="361"/>
        <end position="381"/>
    </location>
</feature>
<evidence type="ECO:0000313" key="2">
    <source>
        <dbReference type="EMBL" id="KAJ8766907.1"/>
    </source>
</evidence>
<evidence type="ECO:0000256" key="1">
    <source>
        <dbReference type="SAM" id="MobiDB-lite"/>
    </source>
</evidence>
<proteinExistence type="predicted"/>
<dbReference type="Gene3D" id="3.60.10.10">
    <property type="entry name" value="Endonuclease/exonuclease/phosphatase"/>
    <property type="match status" value="1"/>
</dbReference>
<dbReference type="InterPro" id="IPR036691">
    <property type="entry name" value="Endo/exonu/phosph_ase_sf"/>
</dbReference>
<comment type="caution">
    <text evidence="2">The sequence shown here is derived from an EMBL/GenBank/DDBJ whole genome shotgun (WGS) entry which is preliminary data.</text>
</comment>
<dbReference type="PANTHER" id="PTHR33710">
    <property type="entry name" value="BNAC02G09200D PROTEIN"/>
    <property type="match status" value="1"/>
</dbReference>
<sequence>MMHVEDYQWDGRRGLMLLSKAVVTIILMSKLYLRSQEFHGDLRGFMDIMKRDLDQNLGIYFARSKNQSNSPWIVMEDLNEITYGFEKQGRRIRPVRQMTEFRNMLDECGLIDLGSRGPWFTWETGNTPRTNIRERLDRGVATSSWRDFFPDCKINHLSHSISDHCPLLLDTHPDVIRETTEFPFRFESSWCMEDDYDEEIRKIWTSYDLDVPGKLNVVSEGLTRWSKNITTARNLEELILTKFDLNLEIDRKERKWEQRVRENWLSYGDRNTAYFHKIASQLKKMKEIKGLEDQSGTMVNDESRIEAIATGYFDQLFHSNVSGSPDQILAGVNSVITTDMNNLLLRQYTSEEIFKAIQSMGPTKAAGDDGRGRVTPQQGLRQGDPLSPYLFLICGEGFASLLRKACDDGSLKGIQICRGAPYISHLFFADDSVFYGDATIISATRLRSIITEFEECSGQRVNFDKSLISFSANTLENVQETIANILQVQITTEPEKYLGLSPKWTK</sequence>
<organism evidence="2 3">
    <name type="scientific">Erythroxylum novogranatense</name>
    <dbReference type="NCBI Taxonomy" id="1862640"/>
    <lineage>
        <taxon>Eukaryota</taxon>
        <taxon>Viridiplantae</taxon>
        <taxon>Streptophyta</taxon>
        <taxon>Embryophyta</taxon>
        <taxon>Tracheophyta</taxon>
        <taxon>Spermatophyta</taxon>
        <taxon>Magnoliopsida</taxon>
        <taxon>eudicotyledons</taxon>
        <taxon>Gunneridae</taxon>
        <taxon>Pentapetalae</taxon>
        <taxon>rosids</taxon>
        <taxon>fabids</taxon>
        <taxon>Malpighiales</taxon>
        <taxon>Erythroxylaceae</taxon>
        <taxon>Erythroxylum</taxon>
    </lineage>
</organism>
<gene>
    <name evidence="2" type="ORF">K2173_011725</name>
</gene>
<dbReference type="Proteomes" id="UP001159364">
    <property type="component" value="Linkage Group LG04"/>
</dbReference>
<name>A0AAV8TJ94_9ROSI</name>
<dbReference type="EMBL" id="JAIWQS010000004">
    <property type="protein sequence ID" value="KAJ8766907.1"/>
    <property type="molecule type" value="Genomic_DNA"/>
</dbReference>
<protein>
    <recommendedName>
        <fullName evidence="4">Reverse transcriptase</fullName>
    </recommendedName>
</protein>
<dbReference type="PANTHER" id="PTHR33710:SF73">
    <property type="entry name" value="ZINC KNUCKLE CX2CX4HX4C DOMAIN-CONTAINING PROTEIN"/>
    <property type="match status" value="1"/>
</dbReference>
<dbReference type="AlphaFoldDB" id="A0AAV8TJ94"/>
<evidence type="ECO:0008006" key="4">
    <source>
        <dbReference type="Google" id="ProtNLM"/>
    </source>
</evidence>
<dbReference type="SUPFAM" id="SSF56219">
    <property type="entry name" value="DNase I-like"/>
    <property type="match status" value="1"/>
</dbReference>
<accession>A0AAV8TJ94</accession>
<evidence type="ECO:0000313" key="3">
    <source>
        <dbReference type="Proteomes" id="UP001159364"/>
    </source>
</evidence>
<reference evidence="2 3" key="1">
    <citation type="submission" date="2021-09" db="EMBL/GenBank/DDBJ databases">
        <title>Genomic insights and catalytic innovation underlie evolution of tropane alkaloids biosynthesis.</title>
        <authorList>
            <person name="Wang Y.-J."/>
            <person name="Tian T."/>
            <person name="Huang J.-P."/>
            <person name="Huang S.-X."/>
        </authorList>
    </citation>
    <scope>NUCLEOTIDE SEQUENCE [LARGE SCALE GENOMIC DNA]</scope>
    <source>
        <strain evidence="2">KIB-2018</strain>
        <tissue evidence="2">Leaf</tissue>
    </source>
</reference>
<keyword evidence="3" id="KW-1185">Reference proteome</keyword>